<dbReference type="EMBL" id="CP014844">
    <property type="protein sequence ID" value="AMR76806.1"/>
    <property type="molecule type" value="Genomic_DNA"/>
</dbReference>
<evidence type="ECO:0000313" key="7">
    <source>
        <dbReference type="EMBL" id="AMR76806.1"/>
    </source>
</evidence>
<evidence type="ECO:0000256" key="4">
    <source>
        <dbReference type="ARBA" id="ARBA00022989"/>
    </source>
</evidence>
<evidence type="ECO:0000256" key="1">
    <source>
        <dbReference type="ARBA" id="ARBA00022475"/>
    </source>
</evidence>
<accession>A0A142JFE4</accession>
<name>A0A142JFE4_9BURK</name>
<keyword evidence="4 6" id="KW-1133">Transmembrane helix</keyword>
<evidence type="ECO:0000256" key="3">
    <source>
        <dbReference type="ARBA" id="ARBA00022692"/>
    </source>
</evidence>
<keyword evidence="2" id="KW-0997">Cell inner membrane</keyword>
<dbReference type="RefSeq" id="WP_062796657.1">
    <property type="nucleotide sequence ID" value="NZ_CP014844.1"/>
</dbReference>
<keyword evidence="5 6" id="KW-0472">Membrane</keyword>
<dbReference type="STRING" id="1796606.A2G96_03075"/>
<dbReference type="KEGG" id="cnan:A2G96_03075"/>
<dbReference type="AlphaFoldDB" id="A0A142JFE4"/>
<organism evidence="7 8">
    <name type="scientific">Cupriavidus nantongensis</name>
    <dbReference type="NCBI Taxonomy" id="1796606"/>
    <lineage>
        <taxon>Bacteria</taxon>
        <taxon>Pseudomonadati</taxon>
        <taxon>Pseudomonadota</taxon>
        <taxon>Betaproteobacteria</taxon>
        <taxon>Burkholderiales</taxon>
        <taxon>Burkholderiaceae</taxon>
        <taxon>Cupriavidus</taxon>
    </lineage>
</organism>
<sequence>MQALLASLSGIVMRLLPLLLMAIVAGSTFWLVQINSPKEDQAAQTTKKHEPDYFMDRFSATELAPDGSTKIRFTGERMVHFEDDQTYEVTRPAMRAYEPDRPPVTARADIGRMNAEGTVIDLYGNGYVLRQQGKDPSKDPQLTAASSYFQLLVNDDIVKTDKPVKLTRGPSVMTANGLIFNNVTREVQLLGNVRGTIITGPSPGRAPGS</sequence>
<feature type="transmembrane region" description="Helical" evidence="6">
    <location>
        <begin position="12"/>
        <end position="32"/>
    </location>
</feature>
<dbReference type="Pfam" id="PF06835">
    <property type="entry name" value="LptC"/>
    <property type="match status" value="1"/>
</dbReference>
<keyword evidence="8" id="KW-1185">Reference proteome</keyword>
<evidence type="ECO:0000256" key="6">
    <source>
        <dbReference type="SAM" id="Phobius"/>
    </source>
</evidence>
<dbReference type="Proteomes" id="UP000075238">
    <property type="component" value="Chromosome 1"/>
</dbReference>
<dbReference type="NCBIfam" id="TIGR04409">
    <property type="entry name" value="LptC_YrbK"/>
    <property type="match status" value="1"/>
</dbReference>
<keyword evidence="1" id="KW-1003">Cell membrane</keyword>
<protein>
    <submittedName>
        <fullName evidence="7">LPS export ABC transporter periplasmic protein LptC</fullName>
    </submittedName>
</protein>
<dbReference type="GO" id="GO:0005886">
    <property type="term" value="C:plasma membrane"/>
    <property type="evidence" value="ECO:0007669"/>
    <property type="project" value="InterPro"/>
</dbReference>
<dbReference type="OrthoDB" id="8589410at2"/>
<dbReference type="InterPro" id="IPR010664">
    <property type="entry name" value="LipoPS_assembly_LptC-rel"/>
</dbReference>
<dbReference type="GO" id="GO:0017089">
    <property type="term" value="F:glycolipid transfer activity"/>
    <property type="evidence" value="ECO:0007669"/>
    <property type="project" value="TreeGrafter"/>
</dbReference>
<reference evidence="7 8" key="1">
    <citation type="submission" date="2016-03" db="EMBL/GenBank/DDBJ databases">
        <title>Complete genome sequence of a novel chlorpyrifos degrading bacterium, Cupriavidus nantongensis sp. X1.</title>
        <authorList>
            <person name="Fang L."/>
        </authorList>
    </citation>
    <scope>NUCLEOTIDE SEQUENCE [LARGE SCALE GENOMIC DNA]</scope>
    <source>
        <strain evidence="7 8">X1</strain>
    </source>
</reference>
<dbReference type="PANTHER" id="PTHR37481:SF1">
    <property type="entry name" value="LIPOPOLYSACCHARIDE EXPORT SYSTEM PROTEIN LPTC"/>
    <property type="match status" value="1"/>
</dbReference>
<keyword evidence="3 6" id="KW-0812">Transmembrane</keyword>
<proteinExistence type="predicted"/>
<dbReference type="Gene3D" id="2.60.450.10">
    <property type="entry name" value="Lipopolysaccharide (LPS) transport protein A like domain"/>
    <property type="match status" value="1"/>
</dbReference>
<dbReference type="GO" id="GO:0030288">
    <property type="term" value="C:outer membrane-bounded periplasmic space"/>
    <property type="evidence" value="ECO:0007669"/>
    <property type="project" value="TreeGrafter"/>
</dbReference>
<dbReference type="GO" id="GO:0015221">
    <property type="term" value="F:lipopolysaccharide transmembrane transporter activity"/>
    <property type="evidence" value="ECO:0007669"/>
    <property type="project" value="InterPro"/>
</dbReference>
<gene>
    <name evidence="7" type="ORF">A2G96_03075</name>
</gene>
<dbReference type="InterPro" id="IPR026265">
    <property type="entry name" value="LptC"/>
</dbReference>
<evidence type="ECO:0000256" key="5">
    <source>
        <dbReference type="ARBA" id="ARBA00023136"/>
    </source>
</evidence>
<evidence type="ECO:0000313" key="8">
    <source>
        <dbReference type="Proteomes" id="UP000075238"/>
    </source>
</evidence>
<dbReference type="PANTHER" id="PTHR37481">
    <property type="entry name" value="LIPOPOLYSACCHARIDE EXPORT SYSTEM PROTEIN LPTC"/>
    <property type="match status" value="1"/>
</dbReference>
<evidence type="ECO:0000256" key="2">
    <source>
        <dbReference type="ARBA" id="ARBA00022519"/>
    </source>
</evidence>
<dbReference type="InterPro" id="IPR052363">
    <property type="entry name" value="LPS_export_LptC"/>
</dbReference>